<dbReference type="STRING" id="52441.SAMN05216302_101117"/>
<accession>A0A1I4B4G2</accession>
<keyword evidence="2" id="KW-1185">Reference proteome</keyword>
<dbReference type="EMBL" id="FOSP01000011">
    <property type="protein sequence ID" value="SFK63433.1"/>
    <property type="molecule type" value="Genomic_DNA"/>
</dbReference>
<protein>
    <submittedName>
        <fullName evidence="1">Uncharacterized protein</fullName>
    </submittedName>
</protein>
<name>A0A1I4B4G2_9PROT</name>
<dbReference type="OrthoDB" id="8778365at2"/>
<sequence length="162" mass="17480">MIKIQATFIGYGGVPCSLFSMLDTDTSVLAISVQADYRAARRDDCLVITNDTGIERDRLFGDDDIKEAIKSFYMLKAGVANDGASPRLTFSERAARANPESSIEKDGIDVSGPRFRVSESVTCGQMAALATCLYATKSDAIERSVEMADEIATFMNGGIITI</sequence>
<dbReference type="RefSeq" id="WP_090699065.1">
    <property type="nucleotide sequence ID" value="NZ_FOSP01000011.1"/>
</dbReference>
<organism evidence="1 2">
    <name type="scientific">Nitrosomonas aestuarii</name>
    <dbReference type="NCBI Taxonomy" id="52441"/>
    <lineage>
        <taxon>Bacteria</taxon>
        <taxon>Pseudomonadati</taxon>
        <taxon>Pseudomonadota</taxon>
        <taxon>Betaproteobacteria</taxon>
        <taxon>Nitrosomonadales</taxon>
        <taxon>Nitrosomonadaceae</taxon>
        <taxon>Nitrosomonas</taxon>
    </lineage>
</organism>
<gene>
    <name evidence="1" type="ORF">SAMN05216302_101117</name>
</gene>
<evidence type="ECO:0000313" key="2">
    <source>
        <dbReference type="Proteomes" id="UP000199533"/>
    </source>
</evidence>
<evidence type="ECO:0000313" key="1">
    <source>
        <dbReference type="EMBL" id="SFK63433.1"/>
    </source>
</evidence>
<reference evidence="2" key="1">
    <citation type="submission" date="2016-10" db="EMBL/GenBank/DDBJ databases">
        <authorList>
            <person name="Varghese N."/>
            <person name="Submissions S."/>
        </authorList>
    </citation>
    <scope>NUCLEOTIDE SEQUENCE [LARGE SCALE GENOMIC DNA]</scope>
    <source>
        <strain evidence="2">Nm69</strain>
    </source>
</reference>
<dbReference type="Proteomes" id="UP000199533">
    <property type="component" value="Unassembled WGS sequence"/>
</dbReference>
<dbReference type="AlphaFoldDB" id="A0A1I4B4G2"/>
<proteinExistence type="predicted"/>